<keyword evidence="20" id="KW-1185">Reference proteome</keyword>
<dbReference type="CDD" id="cd11325">
    <property type="entry name" value="AmyAc_GTHase"/>
    <property type="match status" value="1"/>
</dbReference>
<evidence type="ECO:0000256" key="11">
    <source>
        <dbReference type="ARBA" id="ARBA00033284"/>
    </source>
</evidence>
<gene>
    <name evidence="19" type="primary">treZ</name>
    <name evidence="19" type="ORF">CXZ10_07210</name>
</gene>
<dbReference type="InterPro" id="IPR013783">
    <property type="entry name" value="Ig-like_fold"/>
</dbReference>
<dbReference type="AlphaFoldDB" id="A0A2N3LZF2"/>
<evidence type="ECO:0000256" key="10">
    <source>
        <dbReference type="ARBA" id="ARBA00032057"/>
    </source>
</evidence>
<dbReference type="Pfam" id="PF02922">
    <property type="entry name" value="CBM_48"/>
    <property type="match status" value="1"/>
</dbReference>
<evidence type="ECO:0000256" key="12">
    <source>
        <dbReference type="ARBA" id="ARBA00034013"/>
    </source>
</evidence>
<dbReference type="UniPathway" id="UPA00299"/>
<evidence type="ECO:0000256" key="3">
    <source>
        <dbReference type="ARBA" id="ARBA00008061"/>
    </source>
</evidence>
<dbReference type="Gene3D" id="3.20.20.80">
    <property type="entry name" value="Glycosidases"/>
    <property type="match status" value="1"/>
</dbReference>
<dbReference type="NCBIfam" id="TIGR02402">
    <property type="entry name" value="trehalose_TreZ"/>
    <property type="match status" value="1"/>
</dbReference>
<dbReference type="InterPro" id="IPR022567">
    <property type="entry name" value="DUF3459"/>
</dbReference>
<evidence type="ECO:0000256" key="7">
    <source>
        <dbReference type="ARBA" id="ARBA00022801"/>
    </source>
</evidence>
<comment type="subcellular location">
    <subcellularLocation>
        <location evidence="1 15">Cytoplasm</location>
    </subcellularLocation>
</comment>
<evidence type="ECO:0000313" key="19">
    <source>
        <dbReference type="EMBL" id="PKR89958.1"/>
    </source>
</evidence>
<dbReference type="PANTHER" id="PTHR43651:SF11">
    <property type="entry name" value="MALTO-OLIGOSYLTREHALOSE TREHALOHYDROLASE"/>
    <property type="match status" value="1"/>
</dbReference>
<evidence type="ECO:0000256" key="6">
    <source>
        <dbReference type="ARBA" id="ARBA00022490"/>
    </source>
</evidence>
<comment type="caution">
    <text evidence="19">The sequence shown here is derived from an EMBL/GenBank/DDBJ whole genome shotgun (WGS) entry which is preliminary data.</text>
</comment>
<dbReference type="Gene3D" id="2.60.40.10">
    <property type="entry name" value="Immunoglobulins"/>
    <property type="match status" value="1"/>
</dbReference>
<feature type="binding site" evidence="16">
    <location>
        <begin position="315"/>
        <end position="319"/>
    </location>
    <ligand>
        <name>substrate</name>
    </ligand>
</feature>
<keyword evidence="9 14" id="KW-0326">Glycosidase</keyword>
<dbReference type="GO" id="GO:0033942">
    <property type="term" value="F:4-alpha-D-(1-&gt;4)-alpha-D-glucanotrehalose trehalohydrolase activity"/>
    <property type="evidence" value="ECO:0007669"/>
    <property type="project" value="UniProtKB-EC"/>
</dbReference>
<dbReference type="EC" id="3.2.1.141" evidence="4 13"/>
<keyword evidence="8" id="KW-0119">Carbohydrate metabolism</keyword>
<evidence type="ECO:0000256" key="4">
    <source>
        <dbReference type="ARBA" id="ARBA00012268"/>
    </source>
</evidence>
<dbReference type="CDD" id="cd02853">
    <property type="entry name" value="E_set_MTHase_like_N"/>
    <property type="match status" value="1"/>
</dbReference>
<dbReference type="SUPFAM" id="SSF81296">
    <property type="entry name" value="E set domains"/>
    <property type="match status" value="1"/>
</dbReference>
<keyword evidence="7 14" id="KW-0378">Hydrolase</keyword>
<dbReference type="Pfam" id="PF11941">
    <property type="entry name" value="DUF3459"/>
    <property type="match status" value="1"/>
</dbReference>
<dbReference type="GO" id="GO:0005992">
    <property type="term" value="P:trehalose biosynthetic process"/>
    <property type="evidence" value="ECO:0007669"/>
    <property type="project" value="UniProtKB-UniRule"/>
</dbReference>
<feature type="site" description="Transition state stabilizer" evidence="17">
    <location>
        <position position="385"/>
    </location>
</feature>
<evidence type="ECO:0000256" key="2">
    <source>
        <dbReference type="ARBA" id="ARBA00005199"/>
    </source>
</evidence>
<dbReference type="EMBL" id="PJNW01000003">
    <property type="protein sequence ID" value="PKR89958.1"/>
    <property type="molecule type" value="Genomic_DNA"/>
</dbReference>
<evidence type="ECO:0000256" key="17">
    <source>
        <dbReference type="PIRSR" id="PIRSR006337-3"/>
    </source>
</evidence>
<dbReference type="Gene3D" id="1.10.10.760">
    <property type="entry name" value="E-set domains of sugar-utilizing enzymes"/>
    <property type="match status" value="1"/>
</dbReference>
<name>A0A2N3LZF2_9HYPH</name>
<sequence>MKFGTQMTPDGVRFRLWAPLVPSVELEVDGWSLPMRQDVRGWYEVEVPGVNHGSRYMFCLPDGKKVPDPASRYQPEDVDGPSEVVDPLAFEWTDLGWRGRPWEECVFYEVHIGAFTPEGTFRAAADKLQDLADLGITALQIMPLADFAGRWNWGYDGVSLFAPDASYGRPEDLKALVNRAHELGMMVMLDVVYNHFGPKGNYIPLYAPILNDKDTPWGPGLNVDGENATVVRDLVLANARFWINEYRFDGLRFDALHAIEDSGPKHLIQDLAEQTRAASDGRHIHLIAENSYNQASWLRRRDDGTPWLYTAQWNDDLHHGLHALVTGESQLYYQPYAKRIDLVAKAFAEGFAFQGEYLARENRMQGEPSAFLPPTAFVSFIQNHDHAGNRPAGERIGQLVPREAARMLAALYLLSPQIPMLFMGEEWNASTPFCFFSDIKELGDIIRKSRAEELGDFPEAQKARHIDPMHESAFLGCKLDWNERSTPASAEMLDLYKDLIRARSSVLTPRLVGIEGYSGTSEVLGAQAFKVRWTLADGSELNLAANLGALPQKGDWRDIVPLWCEGSFTEDTLGPYTALFWLT</sequence>
<evidence type="ECO:0000313" key="20">
    <source>
        <dbReference type="Proteomes" id="UP000233491"/>
    </source>
</evidence>
<accession>A0A2N3LZF2</accession>
<evidence type="ECO:0000256" key="8">
    <source>
        <dbReference type="ARBA" id="ARBA00023277"/>
    </source>
</evidence>
<dbReference type="GO" id="GO:0005737">
    <property type="term" value="C:cytoplasm"/>
    <property type="evidence" value="ECO:0007669"/>
    <property type="project" value="UniProtKB-SubCell"/>
</dbReference>
<evidence type="ECO:0000256" key="13">
    <source>
        <dbReference type="NCBIfam" id="TIGR02402"/>
    </source>
</evidence>
<keyword evidence="6" id="KW-0963">Cytoplasm</keyword>
<reference evidence="19 20" key="1">
    <citation type="submission" date="2017-12" db="EMBL/GenBank/DDBJ databases">
        <title>Anaerobic carbon monoxide metabolism by Pleomorphomonas carboxyditropha sp. nov., a new mesophilic hydrogenogenic carboxidotroph.</title>
        <authorList>
            <person name="Esquivel-Elizondo S."/>
            <person name="Krajmalnik-Brown R."/>
        </authorList>
    </citation>
    <scope>NUCLEOTIDE SEQUENCE [LARGE SCALE GENOMIC DNA]</scope>
    <source>
        <strain evidence="19 20">R5-392</strain>
    </source>
</reference>
<evidence type="ECO:0000256" key="1">
    <source>
        <dbReference type="ARBA" id="ARBA00004496"/>
    </source>
</evidence>
<dbReference type="PIRSF" id="PIRSF006337">
    <property type="entry name" value="Trehalose_TreZ"/>
    <property type="match status" value="1"/>
</dbReference>
<feature type="active site" description="Proton donor" evidence="15">
    <location>
        <position position="289"/>
    </location>
</feature>
<comment type="pathway">
    <text evidence="2 14">Glycan biosynthesis; trehalose biosynthesis.</text>
</comment>
<organism evidence="19 20">
    <name type="scientific">Pleomorphomonas diazotrophica</name>
    <dbReference type="NCBI Taxonomy" id="1166257"/>
    <lineage>
        <taxon>Bacteria</taxon>
        <taxon>Pseudomonadati</taxon>
        <taxon>Pseudomonadota</taxon>
        <taxon>Alphaproteobacteria</taxon>
        <taxon>Hyphomicrobiales</taxon>
        <taxon>Pleomorphomonadaceae</taxon>
        <taxon>Pleomorphomonas</taxon>
    </lineage>
</organism>
<evidence type="ECO:0000256" key="15">
    <source>
        <dbReference type="PIRSR" id="PIRSR006337-1"/>
    </source>
</evidence>
<dbReference type="SUPFAM" id="SSF51445">
    <property type="entry name" value="(Trans)glycosidases"/>
    <property type="match status" value="1"/>
</dbReference>
<comment type="catalytic activity">
    <reaction evidence="12 14">
        <text>hydrolysis of (1-&gt;4)-alpha-D-glucosidic linkage in 4-alpha-D-[(1-&gt;4)-alpha-D-glucanosyl]n trehalose to yield trehalose and (1-&gt;4)-alpha-D-glucan.</text>
        <dbReference type="EC" id="3.2.1.141"/>
    </reaction>
</comment>
<evidence type="ECO:0000256" key="14">
    <source>
        <dbReference type="PIRNR" id="PIRNR006337"/>
    </source>
</evidence>
<comment type="similarity">
    <text evidence="3 14">Belongs to the glycosyl hydrolase 13 family.</text>
</comment>
<dbReference type="InterPro" id="IPR044901">
    <property type="entry name" value="Trehalose_TreZ_E-set_sf"/>
</dbReference>
<feature type="binding site" evidence="16">
    <location>
        <begin position="384"/>
        <end position="389"/>
    </location>
    <ligand>
        <name>substrate</name>
    </ligand>
</feature>
<dbReference type="InterPro" id="IPR004193">
    <property type="entry name" value="Glyco_hydro_13_N"/>
</dbReference>
<dbReference type="InterPro" id="IPR012768">
    <property type="entry name" value="Trehalose_TreZ"/>
</dbReference>
<feature type="domain" description="Glycosyl hydrolase family 13 catalytic" evidence="18">
    <location>
        <begin position="109"/>
        <end position="470"/>
    </location>
</feature>
<evidence type="ECO:0000256" key="16">
    <source>
        <dbReference type="PIRSR" id="PIRSR006337-2"/>
    </source>
</evidence>
<feature type="binding site" evidence="16">
    <location>
        <begin position="252"/>
        <end position="257"/>
    </location>
    <ligand>
        <name>substrate</name>
    </ligand>
</feature>
<dbReference type="InterPro" id="IPR006047">
    <property type="entry name" value="GH13_cat_dom"/>
</dbReference>
<proteinExistence type="inferred from homology"/>
<dbReference type="InterPro" id="IPR017853">
    <property type="entry name" value="GH"/>
</dbReference>
<evidence type="ECO:0000259" key="18">
    <source>
        <dbReference type="SMART" id="SM00642"/>
    </source>
</evidence>
<dbReference type="PANTHER" id="PTHR43651">
    <property type="entry name" value="1,4-ALPHA-GLUCAN-BRANCHING ENZYME"/>
    <property type="match status" value="1"/>
</dbReference>
<dbReference type="InterPro" id="IPR014756">
    <property type="entry name" value="Ig_E-set"/>
</dbReference>
<dbReference type="Proteomes" id="UP000233491">
    <property type="component" value="Unassembled WGS sequence"/>
</dbReference>
<evidence type="ECO:0000256" key="5">
    <source>
        <dbReference type="ARBA" id="ARBA00015938"/>
    </source>
</evidence>
<dbReference type="Pfam" id="PF00128">
    <property type="entry name" value="Alpha-amylase"/>
    <property type="match status" value="1"/>
</dbReference>
<dbReference type="SMART" id="SM00642">
    <property type="entry name" value="Aamy"/>
    <property type="match status" value="1"/>
</dbReference>
<protein>
    <recommendedName>
        <fullName evidence="5 13">Malto-oligosyltrehalose trehalohydrolase</fullName>
        <shortName evidence="14">MTHase</shortName>
        <ecNumber evidence="4 13">3.2.1.141</ecNumber>
    </recommendedName>
    <alternativeName>
        <fullName evidence="11 14">4-alpha-D-((1-&gt;4)-alpha-D-glucano)trehalose trehalohydrolase</fullName>
    </alternativeName>
    <alternativeName>
        <fullName evidence="10 14">Maltooligosyl trehalose trehalohydrolase</fullName>
    </alternativeName>
</protein>
<feature type="active site" description="Nucleophile" evidence="15">
    <location>
        <position position="254"/>
    </location>
</feature>
<evidence type="ECO:0000256" key="9">
    <source>
        <dbReference type="ARBA" id="ARBA00023295"/>
    </source>
</evidence>